<reference evidence="3 4" key="1">
    <citation type="submission" date="2020-04" db="EMBL/GenBank/DDBJ databases">
        <title>Molecular characterization of pseudomonads from Agaricus bisporus reveal novel blotch 2 pathogens in Western Europe.</title>
        <authorList>
            <person name="Taparia T."/>
            <person name="Krijger M."/>
            <person name="Haynes E."/>
            <person name="Elpinstone J.G."/>
            <person name="Noble R."/>
            <person name="Van Der Wolf J."/>
        </authorList>
    </citation>
    <scope>NUCLEOTIDE SEQUENCE [LARGE SCALE GENOMIC DNA]</scope>
    <source>
        <strain evidence="2 4">IPO3781</strain>
        <strain evidence="1 3">IPO3782</strain>
    </source>
</reference>
<protein>
    <submittedName>
        <fullName evidence="2">Uncharacterized protein</fullName>
    </submittedName>
</protein>
<comment type="caution">
    <text evidence="2">The sequence shown here is derived from an EMBL/GenBank/DDBJ whole genome shotgun (WGS) entry which is preliminary data.</text>
</comment>
<evidence type="ECO:0000313" key="2">
    <source>
        <dbReference type="EMBL" id="NWE74945.1"/>
    </source>
</evidence>
<evidence type="ECO:0000313" key="3">
    <source>
        <dbReference type="Proteomes" id="UP000531950"/>
    </source>
</evidence>
<dbReference type="Proteomes" id="UP000537188">
    <property type="component" value="Unassembled WGS sequence"/>
</dbReference>
<dbReference type="Proteomes" id="UP000531950">
    <property type="component" value="Unassembled WGS sequence"/>
</dbReference>
<organism evidence="2 4">
    <name type="scientific">Pseudomonas yamanorum</name>
    <dbReference type="NCBI Taxonomy" id="515393"/>
    <lineage>
        <taxon>Bacteria</taxon>
        <taxon>Pseudomonadati</taxon>
        <taxon>Pseudomonadota</taxon>
        <taxon>Gammaproteobacteria</taxon>
        <taxon>Pseudomonadales</taxon>
        <taxon>Pseudomonadaceae</taxon>
        <taxon>Pseudomonas</taxon>
    </lineage>
</organism>
<dbReference type="EMBL" id="JACARG010000014">
    <property type="protein sequence ID" value="NWE12943.1"/>
    <property type="molecule type" value="Genomic_DNA"/>
</dbReference>
<dbReference type="RefSeq" id="WP_177076960.1">
    <property type="nucleotide sequence ID" value="NZ_JACAOQ010000005.1"/>
</dbReference>
<evidence type="ECO:0000313" key="1">
    <source>
        <dbReference type="EMBL" id="NWE12943.1"/>
    </source>
</evidence>
<name>A0A7Y8F8X2_9PSED</name>
<dbReference type="AlphaFoldDB" id="A0A7Y8F8X2"/>
<accession>A0A7Y8F8X2</accession>
<sequence>MNPELIISPHDGSIRIQRNESCIVIDRTLTAERALAELAPFYLSELDHGNGYVWNSYSGININGIPGSFALCFYAGRLMEVHLGLSSSNEATRNVWPSQASVERDVALLRNALMQQLSRPFESGTETFPWGSAWAVFDAKAFLPSAGVRYRLPEASI</sequence>
<gene>
    <name evidence="1" type="ORF">HX822_08355</name>
    <name evidence="2" type="ORF">HX828_05205</name>
</gene>
<evidence type="ECO:0000313" key="4">
    <source>
        <dbReference type="Proteomes" id="UP000537188"/>
    </source>
</evidence>
<dbReference type="EMBL" id="JACARF010000005">
    <property type="protein sequence ID" value="NWE74945.1"/>
    <property type="molecule type" value="Genomic_DNA"/>
</dbReference>
<proteinExistence type="predicted"/>